<reference evidence="1" key="1">
    <citation type="journal article" date="2025" name="Int. J. Syst. Evol. Microbiol.">
        <title>Inconstantimicrobium mannanitabidum sp. nov., a novel member of the family Clostridiaceae isolated from anoxic soil under the treatment of reductive soil disinfestation.</title>
        <authorList>
            <person name="Ueki A."/>
            <person name="Tonouchi A."/>
            <person name="Honma S."/>
            <person name="Kaku N."/>
            <person name="Ueki K."/>
        </authorList>
    </citation>
    <scope>NUCLEOTIDE SEQUENCE</scope>
    <source>
        <strain evidence="1">TW13</strain>
    </source>
</reference>
<gene>
    <name evidence="1" type="ORF">rsdtw13_13480</name>
</gene>
<protein>
    <submittedName>
        <fullName evidence="1">Sporulation protein</fullName>
    </submittedName>
</protein>
<name>A0ACB5RA70_9CLOT</name>
<keyword evidence="2" id="KW-1185">Reference proteome</keyword>
<dbReference type="Proteomes" id="UP001058074">
    <property type="component" value="Unassembled WGS sequence"/>
</dbReference>
<proteinExistence type="predicted"/>
<evidence type="ECO:0000313" key="1">
    <source>
        <dbReference type="EMBL" id="GKX66090.1"/>
    </source>
</evidence>
<accession>A0ACB5RA70</accession>
<sequence length="296" mass="34378">MLLLRLAYDEQHDISEDIREISLFLKQKGVTVGIRESMEGNTNIAAIVCEDSIYSEKLQSLVSFYCSNILYKIVIEDFKNREFLEYVTENYFFLNREEIIEIENRCMKTLSSNGVLLNDTSVYCLNIVNNIIDKIKNCVEEQHNINVEGFIRFRMKDLVDDIESIIDKVVEDYMVEKEYNEFIKLLKYFVDIQDSKIDLLNIVMLKDGGYELFDEVGNNIFQEFVNSITELKATNAVKEEDIIISGLITNSPKEIIIHNKENCNNKEFLNTIVSVFGDRVKYCEGCSICIKTHIKV</sequence>
<evidence type="ECO:0000313" key="2">
    <source>
        <dbReference type="Proteomes" id="UP001058074"/>
    </source>
</evidence>
<organism evidence="1 2">
    <name type="scientific">Inconstantimicrobium mannanitabidum</name>
    <dbReference type="NCBI Taxonomy" id="1604901"/>
    <lineage>
        <taxon>Bacteria</taxon>
        <taxon>Bacillati</taxon>
        <taxon>Bacillota</taxon>
        <taxon>Clostridia</taxon>
        <taxon>Eubacteriales</taxon>
        <taxon>Clostridiaceae</taxon>
        <taxon>Inconstantimicrobium</taxon>
    </lineage>
</organism>
<dbReference type="EMBL" id="BROD01000001">
    <property type="protein sequence ID" value="GKX66090.1"/>
    <property type="molecule type" value="Genomic_DNA"/>
</dbReference>
<comment type="caution">
    <text evidence="1">The sequence shown here is derived from an EMBL/GenBank/DDBJ whole genome shotgun (WGS) entry which is preliminary data.</text>
</comment>